<proteinExistence type="predicted"/>
<reference evidence="1" key="1">
    <citation type="submission" date="2021-02" db="EMBL/GenBank/DDBJ databases">
        <authorList>
            <person name="Nowell W R."/>
        </authorList>
    </citation>
    <scope>NUCLEOTIDE SEQUENCE</scope>
</reference>
<evidence type="ECO:0000313" key="2">
    <source>
        <dbReference type="Proteomes" id="UP000663868"/>
    </source>
</evidence>
<name>A0A820QZJ9_9BILA</name>
<dbReference type="EMBL" id="CAJOBB010028375">
    <property type="protein sequence ID" value="CAF4429429.1"/>
    <property type="molecule type" value="Genomic_DNA"/>
</dbReference>
<sequence>IRVININRSLTLDKEDYSNTTDENLIDSITIINNQSELIQTIAFLPDNNNEIVLSSPINSSFETLSFSFRTFSNASTLVQFENVNINIDNDGYLTLAVENRQTQRIFSSNEQKPIN</sequence>
<comment type="caution">
    <text evidence="1">The sequence shown here is derived from an EMBL/GenBank/DDBJ whole genome shotgun (WGS) entry which is preliminary data.</text>
</comment>
<evidence type="ECO:0000313" key="1">
    <source>
        <dbReference type="EMBL" id="CAF4429429.1"/>
    </source>
</evidence>
<accession>A0A820QZJ9</accession>
<feature type="non-terminal residue" evidence="1">
    <location>
        <position position="116"/>
    </location>
</feature>
<gene>
    <name evidence="1" type="ORF">KXQ929_LOCUS52691</name>
</gene>
<dbReference type="Proteomes" id="UP000663868">
    <property type="component" value="Unassembled WGS sequence"/>
</dbReference>
<protein>
    <submittedName>
        <fullName evidence="1">Uncharacterized protein</fullName>
    </submittedName>
</protein>
<feature type="non-terminal residue" evidence="1">
    <location>
        <position position="1"/>
    </location>
</feature>
<dbReference type="AlphaFoldDB" id="A0A820QZJ9"/>
<organism evidence="1 2">
    <name type="scientific">Adineta steineri</name>
    <dbReference type="NCBI Taxonomy" id="433720"/>
    <lineage>
        <taxon>Eukaryota</taxon>
        <taxon>Metazoa</taxon>
        <taxon>Spiralia</taxon>
        <taxon>Gnathifera</taxon>
        <taxon>Rotifera</taxon>
        <taxon>Eurotatoria</taxon>
        <taxon>Bdelloidea</taxon>
        <taxon>Adinetida</taxon>
        <taxon>Adinetidae</taxon>
        <taxon>Adineta</taxon>
    </lineage>
</organism>